<keyword evidence="1" id="KW-0812">Transmembrane</keyword>
<name>A0AAI8VTN8_9PEZI</name>
<organism evidence="2 3">
    <name type="scientific">Anthostomella pinea</name>
    <dbReference type="NCBI Taxonomy" id="933095"/>
    <lineage>
        <taxon>Eukaryota</taxon>
        <taxon>Fungi</taxon>
        <taxon>Dikarya</taxon>
        <taxon>Ascomycota</taxon>
        <taxon>Pezizomycotina</taxon>
        <taxon>Sordariomycetes</taxon>
        <taxon>Xylariomycetidae</taxon>
        <taxon>Xylariales</taxon>
        <taxon>Xylariaceae</taxon>
        <taxon>Anthostomella</taxon>
    </lineage>
</organism>
<sequence length="177" mass="19537">MSFAAFRKSEHHDDLGKLAEQHLKHDLEPSDRDALVKASKRVTLPATLGTLLGLGLGVYAAVRLRKVRADMFSAFRAAEKPSHVIFADGRKEAIPDVTPLMRPSRFGDIATYFFFGLGGTILGGELGFLLGTWSATRAISKDPARRSRIENAYRKFRADMLRQEASRLESGSSPSVF</sequence>
<dbReference type="Proteomes" id="UP001295740">
    <property type="component" value="Unassembled WGS sequence"/>
</dbReference>
<gene>
    <name evidence="2" type="ORF">KHLLAP_LOCUS11355</name>
</gene>
<protein>
    <submittedName>
        <fullName evidence="2">Uu.00g065120.m01.CDS01</fullName>
    </submittedName>
</protein>
<feature type="transmembrane region" description="Helical" evidence="1">
    <location>
        <begin position="109"/>
        <end position="131"/>
    </location>
</feature>
<keyword evidence="3" id="KW-1185">Reference proteome</keyword>
<evidence type="ECO:0000313" key="3">
    <source>
        <dbReference type="Proteomes" id="UP001295740"/>
    </source>
</evidence>
<evidence type="ECO:0000256" key="1">
    <source>
        <dbReference type="SAM" id="Phobius"/>
    </source>
</evidence>
<accession>A0AAI8VTN8</accession>
<evidence type="ECO:0000313" key="2">
    <source>
        <dbReference type="EMBL" id="CAJ2510887.1"/>
    </source>
</evidence>
<dbReference type="AlphaFoldDB" id="A0AAI8VTN8"/>
<dbReference type="EMBL" id="CAUWAG010000018">
    <property type="protein sequence ID" value="CAJ2510887.1"/>
    <property type="molecule type" value="Genomic_DNA"/>
</dbReference>
<keyword evidence="1" id="KW-1133">Transmembrane helix</keyword>
<reference evidence="2" key="1">
    <citation type="submission" date="2023-10" db="EMBL/GenBank/DDBJ databases">
        <authorList>
            <person name="Hackl T."/>
        </authorList>
    </citation>
    <scope>NUCLEOTIDE SEQUENCE</scope>
</reference>
<comment type="caution">
    <text evidence="2">The sequence shown here is derived from an EMBL/GenBank/DDBJ whole genome shotgun (WGS) entry which is preliminary data.</text>
</comment>
<proteinExistence type="predicted"/>
<feature type="transmembrane region" description="Helical" evidence="1">
    <location>
        <begin position="42"/>
        <end position="62"/>
    </location>
</feature>
<keyword evidence="1" id="KW-0472">Membrane</keyword>